<evidence type="ECO:0000313" key="6">
    <source>
        <dbReference type="RefSeq" id="XP_032816486.1"/>
    </source>
</evidence>
<dbReference type="RefSeq" id="XP_032816484.1">
    <property type="nucleotide sequence ID" value="XM_032960593.1"/>
</dbReference>
<dbReference type="GO" id="GO:0005739">
    <property type="term" value="C:mitochondrion"/>
    <property type="evidence" value="ECO:0007669"/>
    <property type="project" value="TreeGrafter"/>
</dbReference>
<dbReference type="InterPro" id="IPR012577">
    <property type="entry name" value="NIPSNAP"/>
</dbReference>
<dbReference type="RefSeq" id="XP_032816486.1">
    <property type="nucleotide sequence ID" value="XM_032960595.1"/>
</dbReference>
<dbReference type="FunFam" id="3.30.70.100:FF:000017">
    <property type="entry name" value="Protein NipSnap homolog 3A"/>
    <property type="match status" value="1"/>
</dbReference>
<dbReference type="SUPFAM" id="SSF54909">
    <property type="entry name" value="Dimeric alpha+beta barrel"/>
    <property type="match status" value="2"/>
</dbReference>
<dbReference type="AlphaFoldDB" id="A0AAJ7X067"/>
<evidence type="ECO:0000313" key="4">
    <source>
        <dbReference type="RefSeq" id="XP_032816484.1"/>
    </source>
</evidence>
<dbReference type="GeneID" id="116945915"/>
<dbReference type="GO" id="GO:0000423">
    <property type="term" value="P:mitophagy"/>
    <property type="evidence" value="ECO:0007669"/>
    <property type="project" value="UniProtKB-ARBA"/>
</dbReference>
<dbReference type="Gene3D" id="3.30.70.100">
    <property type="match status" value="2"/>
</dbReference>
<sequence>MAFRNLLRETTSLLKSCNVPLGRQQAARRMASMTVGQQQHGRMYELRTYTAHPHAFPAFLKLTNECIHLRTAHSPLIGYWSVEHGPLVQLVHIWQYEDYAQRTAVRAALAKDPEWQETYIAKALPMLCSLESEVTYLVPWNKLGEPKKQGGVYELVTFDMKPGGPALWGKAFRAAITTHQHVGYASLIGVWHSEFGKLNRVQVLWNFNSADSRAAGRHLAHEDARVVAAVRESVSYVVAQSNKLLLPTPFSPLK</sequence>
<gene>
    <name evidence="4 5 6" type="primary">NIPSNAP3A</name>
</gene>
<organism evidence="3 6">
    <name type="scientific">Petromyzon marinus</name>
    <name type="common">Sea lamprey</name>
    <dbReference type="NCBI Taxonomy" id="7757"/>
    <lineage>
        <taxon>Eukaryota</taxon>
        <taxon>Metazoa</taxon>
        <taxon>Chordata</taxon>
        <taxon>Craniata</taxon>
        <taxon>Vertebrata</taxon>
        <taxon>Cyclostomata</taxon>
        <taxon>Hyperoartia</taxon>
        <taxon>Petromyzontiformes</taxon>
        <taxon>Petromyzontidae</taxon>
        <taxon>Petromyzon</taxon>
    </lineage>
</organism>
<keyword evidence="3" id="KW-1185">Reference proteome</keyword>
<dbReference type="CTD" id="25934"/>
<dbReference type="Pfam" id="PF07978">
    <property type="entry name" value="NIPSNAP"/>
    <property type="match status" value="2"/>
</dbReference>
<evidence type="ECO:0000313" key="3">
    <source>
        <dbReference type="Proteomes" id="UP001318040"/>
    </source>
</evidence>
<proteinExistence type="inferred from homology"/>
<dbReference type="Proteomes" id="UP001318040">
    <property type="component" value="Chromosome 25"/>
</dbReference>
<evidence type="ECO:0000256" key="1">
    <source>
        <dbReference type="ARBA" id="ARBA00005291"/>
    </source>
</evidence>
<dbReference type="PANTHER" id="PTHR21017">
    <property type="entry name" value="NIPSNAP-RELATED"/>
    <property type="match status" value="1"/>
</dbReference>
<name>A0AAJ7X067_PETMA</name>
<evidence type="ECO:0000313" key="5">
    <source>
        <dbReference type="RefSeq" id="XP_032816485.1"/>
    </source>
</evidence>
<dbReference type="InterPro" id="IPR011008">
    <property type="entry name" value="Dimeric_a/b-barrel"/>
</dbReference>
<dbReference type="InterPro" id="IPR051557">
    <property type="entry name" value="NipSnap_domain"/>
</dbReference>
<dbReference type="KEGG" id="pmrn:116945915"/>
<protein>
    <submittedName>
        <fullName evidence="4 5">Protein NipSnap homolog 3A isoform X1</fullName>
    </submittedName>
</protein>
<comment type="similarity">
    <text evidence="1">Belongs to the NipSnap family.</text>
</comment>
<dbReference type="RefSeq" id="XP_032816485.1">
    <property type="nucleotide sequence ID" value="XM_032960594.1"/>
</dbReference>
<evidence type="ECO:0000259" key="2">
    <source>
        <dbReference type="Pfam" id="PF07978"/>
    </source>
</evidence>
<accession>A0AAJ7X067</accession>
<feature type="domain" description="NIPSNAP" evidence="2">
    <location>
        <begin position="44"/>
        <end position="140"/>
    </location>
</feature>
<feature type="domain" description="NIPSNAP" evidence="2">
    <location>
        <begin position="153"/>
        <end position="252"/>
    </location>
</feature>
<dbReference type="PANTHER" id="PTHR21017:SF19">
    <property type="entry name" value="PROTEIN NIPSNAP HOMOLOG 3B"/>
    <property type="match status" value="1"/>
</dbReference>
<reference evidence="4 5" key="1">
    <citation type="submission" date="2025-04" db="UniProtKB">
        <authorList>
            <consortium name="RefSeq"/>
        </authorList>
    </citation>
    <scope>IDENTIFICATION</scope>
    <source>
        <tissue evidence="4 5">Sperm</tissue>
    </source>
</reference>